<dbReference type="AlphaFoldDB" id="A0A2G9ZEX2"/>
<dbReference type="PRINTS" id="PR00681">
    <property type="entry name" value="RIBOSOMALS1"/>
</dbReference>
<feature type="domain" description="S1 motif" evidence="1">
    <location>
        <begin position="200"/>
        <end position="261"/>
    </location>
</feature>
<dbReference type="InterPro" id="IPR052757">
    <property type="entry name" value="Ribosomal_protein_S1"/>
</dbReference>
<dbReference type="SUPFAM" id="SSF50249">
    <property type="entry name" value="Nucleic acid-binding proteins"/>
    <property type="match status" value="3"/>
</dbReference>
<gene>
    <name evidence="2" type="ORF">COX24_02080</name>
</gene>
<reference evidence="2 3" key="1">
    <citation type="submission" date="2017-09" db="EMBL/GenBank/DDBJ databases">
        <title>Depth-based differentiation of microbial function through sediment-hosted aquifers and enrichment of novel symbionts in the deep terrestrial subsurface.</title>
        <authorList>
            <person name="Probst A.J."/>
            <person name="Ladd B."/>
            <person name="Jarett J.K."/>
            <person name="Geller-Mcgrath D.E."/>
            <person name="Sieber C.M."/>
            <person name="Emerson J.B."/>
            <person name="Anantharaman K."/>
            <person name="Thomas B.C."/>
            <person name="Malmstrom R."/>
            <person name="Stieglmeier M."/>
            <person name="Klingl A."/>
            <person name="Woyke T."/>
            <person name="Ryan C.M."/>
            <person name="Banfield J.F."/>
        </authorList>
    </citation>
    <scope>NUCLEOTIDE SEQUENCE [LARGE SCALE GENOMIC DNA]</scope>
    <source>
        <strain evidence="2">CG23_combo_of_CG06-09_8_20_14_all_37_87_8</strain>
    </source>
</reference>
<dbReference type="GO" id="GO:0003676">
    <property type="term" value="F:nucleic acid binding"/>
    <property type="evidence" value="ECO:0007669"/>
    <property type="project" value="InterPro"/>
</dbReference>
<dbReference type="PANTHER" id="PTHR47559">
    <property type="entry name" value="OS03G0844900 PROTEIN"/>
    <property type="match status" value="1"/>
</dbReference>
<evidence type="ECO:0000313" key="3">
    <source>
        <dbReference type="Proteomes" id="UP000230447"/>
    </source>
</evidence>
<feature type="domain" description="S1 motif" evidence="1">
    <location>
        <begin position="105"/>
        <end position="183"/>
    </location>
</feature>
<dbReference type="Pfam" id="PF00575">
    <property type="entry name" value="S1"/>
    <property type="match status" value="3"/>
</dbReference>
<dbReference type="Gene3D" id="2.40.50.140">
    <property type="entry name" value="Nucleic acid-binding proteins"/>
    <property type="match status" value="3"/>
</dbReference>
<evidence type="ECO:0000259" key="1">
    <source>
        <dbReference type="PROSITE" id="PS50126"/>
    </source>
</evidence>
<comment type="caution">
    <text evidence="2">The sequence shown here is derived from an EMBL/GenBank/DDBJ whole genome shotgun (WGS) entry which is preliminary data.</text>
</comment>
<evidence type="ECO:0000313" key="2">
    <source>
        <dbReference type="EMBL" id="PIP31713.1"/>
    </source>
</evidence>
<dbReference type="SMART" id="SM00316">
    <property type="entry name" value="S1"/>
    <property type="match status" value="3"/>
</dbReference>
<sequence length="262" mass="28599">MQIKNLKKIKAEPLAPLKVGEIVEGHIVEKDKSGLYIDLGAKGVGIIFGKEFAQAKISLKSSKIGDKVTAKIVDLETEDGYKELSLASANQEIAWQDLQKLKENEETIEAVVKSANKGGLLMSINSIDGFLPASQLLPEHYPKVDGADPLKITTELQKLIGQKLKVRVFDLNPSENKLILSEKQTKKEKAVSKIISLKEGEEVEGEVSGVTSFGAFLSFNDGLEGLIPSEEMAKKKDLKIGQKLKAKIATLANSRIYLSLNN</sequence>
<dbReference type="InterPro" id="IPR012340">
    <property type="entry name" value="NA-bd_OB-fold"/>
</dbReference>
<dbReference type="Proteomes" id="UP000230447">
    <property type="component" value="Unassembled WGS sequence"/>
</dbReference>
<feature type="domain" description="S1 motif" evidence="1">
    <location>
        <begin position="20"/>
        <end position="87"/>
    </location>
</feature>
<dbReference type="PROSITE" id="PS50126">
    <property type="entry name" value="S1"/>
    <property type="match status" value="3"/>
</dbReference>
<dbReference type="InterPro" id="IPR035104">
    <property type="entry name" value="Ribosomal_protein_S1-like"/>
</dbReference>
<protein>
    <recommendedName>
        <fullName evidence="1">S1 motif domain-containing protein</fullName>
    </recommendedName>
</protein>
<dbReference type="CDD" id="cd04465">
    <property type="entry name" value="S1_RPS1_repeat_ec2_hs2"/>
    <property type="match status" value="1"/>
</dbReference>
<dbReference type="PANTHER" id="PTHR47559:SF1">
    <property type="entry name" value="OS03G0844900 PROTEIN"/>
    <property type="match status" value="1"/>
</dbReference>
<dbReference type="EMBL" id="PCSB01000043">
    <property type="protein sequence ID" value="PIP31713.1"/>
    <property type="molecule type" value="Genomic_DNA"/>
</dbReference>
<accession>A0A2G9ZEX2</accession>
<name>A0A2G9ZEX2_9BACT</name>
<organism evidence="2 3">
    <name type="scientific">bacterium (Candidatus Gribaldobacteria) CG23_combo_of_CG06-09_8_20_14_all_37_87_8</name>
    <dbReference type="NCBI Taxonomy" id="2014278"/>
    <lineage>
        <taxon>Bacteria</taxon>
        <taxon>Candidatus Gribaldobacteria</taxon>
    </lineage>
</organism>
<dbReference type="InterPro" id="IPR003029">
    <property type="entry name" value="S1_domain"/>
</dbReference>
<proteinExistence type="predicted"/>